<proteinExistence type="predicted"/>
<evidence type="ECO:0000256" key="1">
    <source>
        <dbReference type="SAM" id="SignalP"/>
    </source>
</evidence>
<dbReference type="InParanoid" id="A0A674EEQ9"/>
<dbReference type="GeneTree" id="ENSGT00990000210634"/>
<keyword evidence="1" id="KW-0732">Signal</keyword>
<evidence type="ECO:0000313" key="3">
    <source>
        <dbReference type="Proteomes" id="UP000472277"/>
    </source>
</evidence>
<reference evidence="2" key="1">
    <citation type="submission" date="2025-08" db="UniProtKB">
        <authorList>
            <consortium name="Ensembl"/>
        </authorList>
    </citation>
    <scope>IDENTIFICATION</scope>
</reference>
<accession>A0A674EEQ9</accession>
<evidence type="ECO:0008006" key="4">
    <source>
        <dbReference type="Google" id="ProtNLM"/>
    </source>
</evidence>
<dbReference type="InterPro" id="IPR009106">
    <property type="entry name" value="CART"/>
</dbReference>
<reference evidence="2" key="2">
    <citation type="submission" date="2025-09" db="UniProtKB">
        <authorList>
            <consortium name="Ensembl"/>
        </authorList>
    </citation>
    <scope>IDENTIFICATION</scope>
</reference>
<sequence>MFQHLVETLFPIRTMVSFMQLTRAVACALLMSIMCAAETSDSEMEVDLETINNHDFYTQKPNLPNEKRLLGALHEVLEKLQTKIINPWENTFGQGTTHDMGEHCAVSKGAPFCNLFLLKCL</sequence>
<keyword evidence="3" id="KW-1185">Reference proteome</keyword>
<dbReference type="PANTHER" id="PTHR16655">
    <property type="entry name" value="COCAINE AND AMPHETAMINE REGULATED TRANSCRIPT PROTEIN"/>
    <property type="match status" value="1"/>
</dbReference>
<dbReference type="GO" id="GO:0007186">
    <property type="term" value="P:G protein-coupled receptor signaling pathway"/>
    <property type="evidence" value="ECO:0007669"/>
    <property type="project" value="InterPro"/>
</dbReference>
<dbReference type="Proteomes" id="UP000472277">
    <property type="component" value="Chromosome 17"/>
</dbReference>
<dbReference type="PANTHER" id="PTHR16655:SF5">
    <property type="entry name" value="COCAINE- AND AMPHETAMINE-REGULATED TRANSCRIPT 2-RELATED"/>
    <property type="match status" value="1"/>
</dbReference>
<dbReference type="GO" id="GO:0005615">
    <property type="term" value="C:extracellular space"/>
    <property type="evidence" value="ECO:0007669"/>
    <property type="project" value="InterPro"/>
</dbReference>
<feature type="chain" id="PRO_5025434218" description="Cocaine- and amphetamine-regulated transcript protein" evidence="1">
    <location>
        <begin position="38"/>
        <end position="121"/>
    </location>
</feature>
<feature type="signal peptide" evidence="1">
    <location>
        <begin position="1"/>
        <end position="37"/>
    </location>
</feature>
<evidence type="ECO:0000313" key="2">
    <source>
        <dbReference type="Ensembl" id="ENSSTUP00000106491.1"/>
    </source>
</evidence>
<dbReference type="Pfam" id="PF06373">
    <property type="entry name" value="CART"/>
    <property type="match status" value="1"/>
</dbReference>
<dbReference type="GO" id="GO:0043410">
    <property type="term" value="P:positive regulation of MAPK cascade"/>
    <property type="evidence" value="ECO:0007669"/>
    <property type="project" value="InterPro"/>
</dbReference>
<organism evidence="2 3">
    <name type="scientific">Salmo trutta</name>
    <name type="common">Brown trout</name>
    <dbReference type="NCBI Taxonomy" id="8032"/>
    <lineage>
        <taxon>Eukaryota</taxon>
        <taxon>Metazoa</taxon>
        <taxon>Chordata</taxon>
        <taxon>Craniata</taxon>
        <taxon>Vertebrata</taxon>
        <taxon>Euteleostomi</taxon>
        <taxon>Actinopterygii</taxon>
        <taxon>Neopterygii</taxon>
        <taxon>Teleostei</taxon>
        <taxon>Protacanthopterygii</taxon>
        <taxon>Salmoniformes</taxon>
        <taxon>Salmonidae</taxon>
        <taxon>Salmoninae</taxon>
        <taxon>Salmo</taxon>
    </lineage>
</organism>
<protein>
    <recommendedName>
        <fullName evidence="4">Cocaine- and amphetamine-regulated transcript protein</fullName>
    </recommendedName>
</protein>
<dbReference type="GO" id="GO:0008343">
    <property type="term" value="P:adult feeding behavior"/>
    <property type="evidence" value="ECO:0007669"/>
    <property type="project" value="InterPro"/>
</dbReference>
<dbReference type="OMA" id="INPWENT"/>
<dbReference type="GO" id="GO:0032099">
    <property type="term" value="P:negative regulation of appetite"/>
    <property type="evidence" value="ECO:0007669"/>
    <property type="project" value="InterPro"/>
</dbReference>
<dbReference type="Ensembl" id="ENSSTUT00000114126.1">
    <property type="protein sequence ID" value="ENSSTUP00000106491.1"/>
    <property type="gene ID" value="ENSSTUG00000047449.1"/>
</dbReference>
<dbReference type="GO" id="GO:0009267">
    <property type="term" value="P:cellular response to starvation"/>
    <property type="evidence" value="ECO:0007669"/>
    <property type="project" value="InterPro"/>
</dbReference>
<name>A0A674EEQ9_SALTR</name>
<dbReference type="AlphaFoldDB" id="A0A674EEQ9"/>